<accession>A0AAV2GG24</accession>
<protein>
    <recommendedName>
        <fullName evidence="3">Secreted protein</fullName>
    </recommendedName>
</protein>
<proteinExistence type="predicted"/>
<gene>
    <name evidence="1" type="ORF">LTRI10_LOCUS48006</name>
</gene>
<dbReference type="AlphaFoldDB" id="A0AAV2GG24"/>
<keyword evidence="2" id="KW-1185">Reference proteome</keyword>
<organism evidence="1 2">
    <name type="scientific">Linum trigynum</name>
    <dbReference type="NCBI Taxonomy" id="586398"/>
    <lineage>
        <taxon>Eukaryota</taxon>
        <taxon>Viridiplantae</taxon>
        <taxon>Streptophyta</taxon>
        <taxon>Embryophyta</taxon>
        <taxon>Tracheophyta</taxon>
        <taxon>Spermatophyta</taxon>
        <taxon>Magnoliopsida</taxon>
        <taxon>eudicotyledons</taxon>
        <taxon>Gunneridae</taxon>
        <taxon>Pentapetalae</taxon>
        <taxon>rosids</taxon>
        <taxon>fabids</taxon>
        <taxon>Malpighiales</taxon>
        <taxon>Linaceae</taxon>
        <taxon>Linum</taxon>
    </lineage>
</organism>
<dbReference type="EMBL" id="OZ034821">
    <property type="protein sequence ID" value="CAL1408410.1"/>
    <property type="molecule type" value="Genomic_DNA"/>
</dbReference>
<evidence type="ECO:0000313" key="1">
    <source>
        <dbReference type="EMBL" id="CAL1408410.1"/>
    </source>
</evidence>
<reference evidence="1 2" key="1">
    <citation type="submission" date="2024-04" db="EMBL/GenBank/DDBJ databases">
        <authorList>
            <person name="Fracassetti M."/>
        </authorList>
    </citation>
    <scope>NUCLEOTIDE SEQUENCE [LARGE SCALE GENOMIC DNA]</scope>
</reference>
<evidence type="ECO:0008006" key="3">
    <source>
        <dbReference type="Google" id="ProtNLM"/>
    </source>
</evidence>
<dbReference type="Proteomes" id="UP001497516">
    <property type="component" value="Chromosome 8"/>
</dbReference>
<evidence type="ECO:0000313" key="2">
    <source>
        <dbReference type="Proteomes" id="UP001497516"/>
    </source>
</evidence>
<sequence length="76" mass="8165">MSGACRNGFLVGFSIVLMRRSRQKGGASISRRNLKCGAALPCPIRDAREASFRSALRSPSPIPEFWSSTLSPPAEG</sequence>
<name>A0AAV2GG24_9ROSI</name>